<evidence type="ECO:0000256" key="1">
    <source>
        <dbReference type="ARBA" id="ARBA00022857"/>
    </source>
</evidence>
<sequence length="263" mass="25960">MHVAAAGSGRGAAGTPRHDGAGVVDAVGPDVDGLTAGDFVWVWNASGTAREYLILPRRNVVPLPPGVSFDVGASLGVPALTAHRALTAAAGEPTRLVPGALTGRVVLVAGAAGPAENATIQLASWAGAHVVVAVSSPAEAESARAAGADHVRLPPPPGGGVLPPAADRAGLPGSPDGAALPESAESAPFPEPPDIVADLAAAADMTPDQQDEAVASVTAAAAAHRLRVGAEAGLPITRFPLAQVAAAYETAERHPTGKVLIDI</sequence>
<keyword evidence="5" id="KW-1185">Reference proteome</keyword>
<dbReference type="SUPFAM" id="SSF51735">
    <property type="entry name" value="NAD(P)-binding Rossmann-fold domains"/>
    <property type="match status" value="1"/>
</dbReference>
<dbReference type="Gene3D" id="3.40.50.720">
    <property type="entry name" value="NAD(P)-binding Rossmann-like Domain"/>
    <property type="match status" value="1"/>
</dbReference>
<protein>
    <submittedName>
        <fullName evidence="4">NADPH2:quinone reductase</fullName>
    </submittedName>
</protein>
<dbReference type="InterPro" id="IPR036291">
    <property type="entry name" value="NAD(P)-bd_dom_sf"/>
</dbReference>
<dbReference type="InterPro" id="IPR011032">
    <property type="entry name" value="GroES-like_sf"/>
</dbReference>
<name>A0A285I4C7_9ACTN</name>
<feature type="region of interest" description="Disordered" evidence="2">
    <location>
        <begin position="1"/>
        <end position="21"/>
    </location>
</feature>
<keyword evidence="1" id="KW-0521">NADP</keyword>
<reference evidence="4 5" key="1">
    <citation type="submission" date="2017-09" db="EMBL/GenBank/DDBJ databases">
        <authorList>
            <person name="Ehlers B."/>
            <person name="Leendertz F.H."/>
        </authorList>
    </citation>
    <scope>NUCLEOTIDE SEQUENCE [LARGE SCALE GENOMIC DNA]</scope>
    <source>
        <strain evidence="4 5">CGMCC 4.6857</strain>
    </source>
</reference>
<dbReference type="PANTHER" id="PTHR44154:SF1">
    <property type="entry name" value="QUINONE OXIDOREDUCTASE"/>
    <property type="match status" value="1"/>
</dbReference>
<dbReference type="Gene3D" id="3.90.180.10">
    <property type="entry name" value="Medium-chain alcohol dehydrogenases, catalytic domain"/>
    <property type="match status" value="1"/>
</dbReference>
<proteinExistence type="predicted"/>
<dbReference type="GO" id="GO:0003730">
    <property type="term" value="F:mRNA 3'-UTR binding"/>
    <property type="evidence" value="ECO:0007669"/>
    <property type="project" value="TreeGrafter"/>
</dbReference>
<feature type="domain" description="Enoyl reductase (ER)" evidence="3">
    <location>
        <begin position="1"/>
        <end position="261"/>
    </location>
</feature>
<dbReference type="SMART" id="SM00829">
    <property type="entry name" value="PKS_ER"/>
    <property type="match status" value="1"/>
</dbReference>
<dbReference type="GO" id="GO:0003960">
    <property type="term" value="F:quinone reductase (NADPH) activity"/>
    <property type="evidence" value="ECO:0007669"/>
    <property type="project" value="TreeGrafter"/>
</dbReference>
<evidence type="ECO:0000313" key="4">
    <source>
        <dbReference type="EMBL" id="SNY42707.1"/>
    </source>
</evidence>
<dbReference type="GO" id="GO:0005829">
    <property type="term" value="C:cytosol"/>
    <property type="evidence" value="ECO:0007669"/>
    <property type="project" value="TreeGrafter"/>
</dbReference>
<dbReference type="Pfam" id="PF08240">
    <property type="entry name" value="ADH_N"/>
    <property type="match status" value="1"/>
</dbReference>
<dbReference type="PANTHER" id="PTHR44154">
    <property type="entry name" value="QUINONE OXIDOREDUCTASE"/>
    <property type="match status" value="1"/>
</dbReference>
<accession>A0A285I4C7</accession>
<evidence type="ECO:0000313" key="5">
    <source>
        <dbReference type="Proteomes" id="UP000219612"/>
    </source>
</evidence>
<dbReference type="EMBL" id="OBDY01000006">
    <property type="protein sequence ID" value="SNY42707.1"/>
    <property type="molecule type" value="Genomic_DNA"/>
</dbReference>
<dbReference type="AlphaFoldDB" id="A0A285I4C7"/>
<dbReference type="GO" id="GO:0070402">
    <property type="term" value="F:NADPH binding"/>
    <property type="evidence" value="ECO:0007669"/>
    <property type="project" value="TreeGrafter"/>
</dbReference>
<dbReference type="SUPFAM" id="SSF50129">
    <property type="entry name" value="GroES-like"/>
    <property type="match status" value="1"/>
</dbReference>
<feature type="compositionally biased region" description="Low complexity" evidence="2">
    <location>
        <begin position="178"/>
        <end position="187"/>
    </location>
</feature>
<gene>
    <name evidence="4" type="ORF">SAMN05421748_106323</name>
</gene>
<dbReference type="InterPro" id="IPR013154">
    <property type="entry name" value="ADH-like_N"/>
</dbReference>
<evidence type="ECO:0000256" key="2">
    <source>
        <dbReference type="SAM" id="MobiDB-lite"/>
    </source>
</evidence>
<dbReference type="Proteomes" id="UP000219612">
    <property type="component" value="Unassembled WGS sequence"/>
</dbReference>
<evidence type="ECO:0000259" key="3">
    <source>
        <dbReference type="SMART" id="SM00829"/>
    </source>
</evidence>
<feature type="region of interest" description="Disordered" evidence="2">
    <location>
        <begin position="143"/>
        <end position="187"/>
    </location>
</feature>
<organism evidence="4 5">
    <name type="scientific">Paractinoplanes atraurantiacus</name>
    <dbReference type="NCBI Taxonomy" id="1036182"/>
    <lineage>
        <taxon>Bacteria</taxon>
        <taxon>Bacillati</taxon>
        <taxon>Actinomycetota</taxon>
        <taxon>Actinomycetes</taxon>
        <taxon>Micromonosporales</taxon>
        <taxon>Micromonosporaceae</taxon>
        <taxon>Paractinoplanes</taxon>
    </lineage>
</organism>
<dbReference type="InterPro" id="IPR051603">
    <property type="entry name" value="Zinc-ADH_QOR/CCCR"/>
</dbReference>
<dbReference type="InterPro" id="IPR020843">
    <property type="entry name" value="ER"/>
</dbReference>